<feature type="region of interest" description="Disordered" evidence="8">
    <location>
        <begin position="926"/>
        <end position="1015"/>
    </location>
</feature>
<feature type="region of interest" description="Disordered" evidence="8">
    <location>
        <begin position="269"/>
        <end position="292"/>
    </location>
</feature>
<dbReference type="PROSITE" id="PS00633">
    <property type="entry name" value="BROMODOMAIN_1"/>
    <property type="match status" value="1"/>
</dbReference>
<dbReference type="Pfam" id="PF15612">
    <property type="entry name" value="WHIM1"/>
    <property type="match status" value="1"/>
</dbReference>
<reference evidence="11" key="1">
    <citation type="journal article" date="2023" name="Mol. Biol. Evol.">
        <title>Third-Generation Sequencing Reveals the Adaptive Role of the Epigenome in Three Deep-Sea Polychaetes.</title>
        <authorList>
            <person name="Perez M."/>
            <person name="Aroh O."/>
            <person name="Sun Y."/>
            <person name="Lan Y."/>
            <person name="Juniper S.K."/>
            <person name="Young C.R."/>
            <person name="Angers B."/>
            <person name="Qian P.Y."/>
        </authorList>
    </citation>
    <scope>NUCLEOTIDE SEQUENCE</scope>
    <source>
        <strain evidence="11">P08H-3</strain>
    </source>
</reference>
<dbReference type="GO" id="GO:0000228">
    <property type="term" value="C:nuclear chromosome"/>
    <property type="evidence" value="ECO:0007669"/>
    <property type="project" value="TreeGrafter"/>
</dbReference>
<dbReference type="InterPro" id="IPR047171">
    <property type="entry name" value="BAZ1A"/>
</dbReference>
<evidence type="ECO:0000256" key="2">
    <source>
        <dbReference type="ARBA" id="ARBA00023015"/>
    </source>
</evidence>
<organism evidence="11 12">
    <name type="scientific">Paralvinella palmiformis</name>
    <dbReference type="NCBI Taxonomy" id="53620"/>
    <lineage>
        <taxon>Eukaryota</taxon>
        <taxon>Metazoa</taxon>
        <taxon>Spiralia</taxon>
        <taxon>Lophotrochozoa</taxon>
        <taxon>Annelida</taxon>
        <taxon>Polychaeta</taxon>
        <taxon>Sedentaria</taxon>
        <taxon>Canalipalpata</taxon>
        <taxon>Terebellida</taxon>
        <taxon>Terebelliformia</taxon>
        <taxon>Alvinellidae</taxon>
        <taxon>Paralvinella</taxon>
    </lineage>
</organism>
<evidence type="ECO:0000313" key="11">
    <source>
        <dbReference type="EMBL" id="KAK2157716.1"/>
    </source>
</evidence>
<dbReference type="SUPFAM" id="SSF47370">
    <property type="entry name" value="Bromodomain"/>
    <property type="match status" value="1"/>
</dbReference>
<name>A0AAD9JRQ6_9ANNE</name>
<evidence type="ECO:0000256" key="5">
    <source>
        <dbReference type="ARBA" id="ARBA00023242"/>
    </source>
</evidence>
<dbReference type="InterPro" id="IPR013136">
    <property type="entry name" value="WSTF_Acf1_Cbp146"/>
</dbReference>
<dbReference type="InterPro" id="IPR001487">
    <property type="entry name" value="Bromodomain"/>
</dbReference>
<evidence type="ECO:0000256" key="6">
    <source>
        <dbReference type="PROSITE-ProRule" id="PRU00035"/>
    </source>
</evidence>
<feature type="compositionally biased region" description="Basic and acidic residues" evidence="8">
    <location>
        <begin position="514"/>
        <end position="529"/>
    </location>
</feature>
<dbReference type="GO" id="GO:0003677">
    <property type="term" value="F:DNA binding"/>
    <property type="evidence" value="ECO:0007669"/>
    <property type="project" value="TreeGrafter"/>
</dbReference>
<comment type="caution">
    <text evidence="11">The sequence shown here is derived from an EMBL/GenBank/DDBJ whole genome shotgun (WGS) entry which is preliminary data.</text>
</comment>
<dbReference type="InterPro" id="IPR028941">
    <property type="entry name" value="WHIM2_dom"/>
</dbReference>
<evidence type="ECO:0000256" key="7">
    <source>
        <dbReference type="PROSITE-ProRule" id="PRU00475"/>
    </source>
</evidence>
<evidence type="ECO:0000256" key="8">
    <source>
        <dbReference type="SAM" id="MobiDB-lite"/>
    </source>
</evidence>
<feature type="compositionally biased region" description="Basic and acidic residues" evidence="8">
    <location>
        <begin position="667"/>
        <end position="681"/>
    </location>
</feature>
<dbReference type="PANTHER" id="PTHR46510">
    <property type="entry name" value="BROMODOMAIN ADJACENT TO ZINC FINGER DOMAIN PROTEIN 1A"/>
    <property type="match status" value="1"/>
</dbReference>
<dbReference type="SMART" id="SM00297">
    <property type="entry name" value="BROMO"/>
    <property type="match status" value="1"/>
</dbReference>
<feature type="region of interest" description="Disordered" evidence="8">
    <location>
        <begin position="514"/>
        <end position="560"/>
    </location>
</feature>
<dbReference type="InterPro" id="IPR028942">
    <property type="entry name" value="WHIM1_dom"/>
</dbReference>
<feature type="region of interest" description="Disordered" evidence="8">
    <location>
        <begin position="1028"/>
        <end position="1159"/>
    </location>
</feature>
<dbReference type="InterPro" id="IPR018359">
    <property type="entry name" value="Bromodomain_CS"/>
</dbReference>
<dbReference type="Pfam" id="PF15613">
    <property type="entry name" value="WSD"/>
    <property type="match status" value="1"/>
</dbReference>
<keyword evidence="4" id="KW-0804">Transcription</keyword>
<accession>A0AAD9JRQ6</accession>
<feature type="domain" description="WAC" evidence="10">
    <location>
        <begin position="22"/>
        <end position="126"/>
    </location>
</feature>
<dbReference type="Pfam" id="PF10537">
    <property type="entry name" value="WAC_Acf1_DNA_bd"/>
    <property type="match status" value="1"/>
</dbReference>
<evidence type="ECO:0000256" key="1">
    <source>
        <dbReference type="ARBA" id="ARBA00004123"/>
    </source>
</evidence>
<feature type="compositionally biased region" description="Basic and acidic residues" evidence="8">
    <location>
        <begin position="1088"/>
        <end position="1100"/>
    </location>
</feature>
<dbReference type="Proteomes" id="UP001208570">
    <property type="component" value="Unassembled WGS sequence"/>
</dbReference>
<feature type="region of interest" description="Disordered" evidence="8">
    <location>
        <begin position="663"/>
        <end position="701"/>
    </location>
</feature>
<feature type="compositionally biased region" description="Acidic residues" evidence="8">
    <location>
        <begin position="966"/>
        <end position="982"/>
    </location>
</feature>
<dbReference type="PROSITE" id="PS51136">
    <property type="entry name" value="WAC"/>
    <property type="match status" value="1"/>
</dbReference>
<evidence type="ECO:0000256" key="4">
    <source>
        <dbReference type="ARBA" id="ARBA00023163"/>
    </source>
</evidence>
<dbReference type="Gene3D" id="1.20.920.10">
    <property type="entry name" value="Bromodomain-like"/>
    <property type="match status" value="1"/>
</dbReference>
<evidence type="ECO:0000259" key="9">
    <source>
        <dbReference type="PROSITE" id="PS50014"/>
    </source>
</evidence>
<proteinExistence type="predicted"/>
<comment type="subcellular location">
    <subcellularLocation>
        <location evidence="1 7">Nucleus</location>
    </subcellularLocation>
</comment>
<dbReference type="Pfam" id="PF00439">
    <property type="entry name" value="Bromodomain"/>
    <property type="match status" value="1"/>
</dbReference>
<dbReference type="GO" id="GO:0006338">
    <property type="term" value="P:chromatin remodeling"/>
    <property type="evidence" value="ECO:0007669"/>
    <property type="project" value="InterPro"/>
</dbReference>
<dbReference type="GO" id="GO:0045740">
    <property type="term" value="P:positive regulation of DNA replication"/>
    <property type="evidence" value="ECO:0007669"/>
    <property type="project" value="TreeGrafter"/>
</dbReference>
<feature type="region of interest" description="Disordered" evidence="8">
    <location>
        <begin position="1267"/>
        <end position="1289"/>
    </location>
</feature>
<evidence type="ECO:0000256" key="3">
    <source>
        <dbReference type="ARBA" id="ARBA00023117"/>
    </source>
</evidence>
<evidence type="ECO:0000313" key="12">
    <source>
        <dbReference type="Proteomes" id="UP001208570"/>
    </source>
</evidence>
<evidence type="ECO:0000259" key="10">
    <source>
        <dbReference type="PROSITE" id="PS51136"/>
    </source>
</evidence>
<dbReference type="PROSITE" id="PS50014">
    <property type="entry name" value="BROMODOMAIN_2"/>
    <property type="match status" value="1"/>
</dbReference>
<keyword evidence="2" id="KW-0805">Transcription regulation</keyword>
<feature type="domain" description="Bromo" evidence="9">
    <location>
        <begin position="1175"/>
        <end position="1245"/>
    </location>
</feature>
<dbReference type="EMBL" id="JAODUP010000186">
    <property type="protein sequence ID" value="KAK2157716.1"/>
    <property type="molecule type" value="Genomic_DNA"/>
</dbReference>
<dbReference type="InterPro" id="IPR036427">
    <property type="entry name" value="Bromodomain-like_sf"/>
</dbReference>
<feature type="compositionally biased region" description="Polar residues" evidence="8">
    <location>
        <begin position="1031"/>
        <end position="1041"/>
    </location>
</feature>
<keyword evidence="12" id="KW-1185">Reference proteome</keyword>
<feature type="compositionally biased region" description="Polar residues" evidence="8">
    <location>
        <begin position="1279"/>
        <end position="1289"/>
    </location>
</feature>
<dbReference type="GO" id="GO:0008623">
    <property type="term" value="C:CHRAC"/>
    <property type="evidence" value="ECO:0007669"/>
    <property type="project" value="TreeGrafter"/>
</dbReference>
<feature type="compositionally biased region" description="Polar residues" evidence="8">
    <location>
        <begin position="1109"/>
        <end position="1126"/>
    </location>
</feature>
<dbReference type="PANTHER" id="PTHR46510:SF1">
    <property type="entry name" value="BROMODOMAIN ADJACENT TO ZINC FINGER DOMAIN PROTEIN 1A"/>
    <property type="match status" value="1"/>
</dbReference>
<feature type="compositionally biased region" description="Low complexity" evidence="8">
    <location>
        <begin position="1056"/>
        <end position="1071"/>
    </location>
</feature>
<gene>
    <name evidence="11" type="ORF">LSH36_186g04073</name>
</gene>
<keyword evidence="3 6" id="KW-0103">Bromodomain</keyword>
<dbReference type="GO" id="GO:0031445">
    <property type="term" value="P:regulation of heterochromatin formation"/>
    <property type="evidence" value="ECO:0007669"/>
    <property type="project" value="TreeGrafter"/>
</dbReference>
<protein>
    <recommendedName>
        <fullName evidence="13">Bromodomain adjacent to zinc finger domain protein 1A</fullName>
    </recommendedName>
</protein>
<dbReference type="GO" id="GO:0006355">
    <property type="term" value="P:regulation of DNA-templated transcription"/>
    <property type="evidence" value="ECO:0007669"/>
    <property type="project" value="TreeGrafter"/>
</dbReference>
<dbReference type="PRINTS" id="PR00503">
    <property type="entry name" value="BROMODOMAIN"/>
</dbReference>
<keyword evidence="5 7" id="KW-0539">Nucleus</keyword>
<sequence>MPLLRGQPFVRLDPPPGIKDDEDVFFCKITKELFRDYEKYFERTILCNSLVWSCEVTGRSGLTFEEALESERKARIPYSLQRPILYLASLTHRSRLSELNDDVYTFTKERYFIGEVVEVSMSGARRMCKIIKVISPASFKQQNGRKESTENSDDSDSVICLDDLPKVSPKKKKSEVLDINANQYEYVVQDLKKDTIYMVKGDSVCRKRTAYTREKSRLFLRQHCAHVHVSAIEITDDQKFSLDEGKLAFREQIKAKKLAEKIASYEERRKKKEEEKQKRKEERDKEREKRKEEKQLRDAYLREWSKPREDLECDDLKKTPDGAKDGFYDLGKALISTEVDGLFHDLLRMFLGTLFQLQIDEEEDEETSSVKDLAHVEDDDEMTSNVMVGHQWPQLNYNTSLKDLPVDSFTITEVLRLHFLSSGVKGSEMNARFRYQQRGGYTSNDDAGLEFRKREMAILRELAATNVFDLEAAEKLKILMALIHQMLTYAASRDLIDDNSEQYRKRLEEKAKERELEQQRKEEKKKAKLDQLGQQEDVNKDDGSEILEESPKSSVVERPVTRHKEQLAAKQDAEFFETPIENIQWDKITPEDRVKMKERYTKRELELLKKVIELQHKLSIGPLGRDRTFRRYWMFQSMPGLFVEDQDEHVPDDFFSVVQQLGGDSKTGLDEKSTSSDKENESFDLNRPSAPPTPTLPITDDVKPLMENASNKAVMLDSSLLQEQAAKSVDVFQQITQRSQIRWAFYSHDQLDTLIGSLNSRGFREGALKSALKDYKSFLVDHMKNVPLDQLILSEDDVLSERKQMKYQNVRLKKKKTQGSVQNTSAQEFLELNLREMLLDIEERIYVGSLGSVKNGQIPPHDVRCKILNGSINGDDVSMDGIGPAIQDLARALLQIEQGVDQKYLTRPLDDDGDKPQKCALERWEESLTQSTGFPQHIPKGDWYCPDCRPKDIPKTPRKHRKTVFDEEDEVEDVDSSDEDTESSSSSSTSDDDSDENGFTSETQEDTEEDFRESPVVTKVKLVNVKGRKGQLTSSAKSKQVNHPFPSRVDEKQRITRSSSFSGKTSTRSSTPNSDVTSTRHSARNKRKSDIQAEDSASRRESRRSRQSLPDTGSTKTRTMARNSLDFSKPPAKRKHDQSVQDLHDIQASGGRSKRRSTGIGHYSKLCEDLIMELYNKKESWPFLVPVSKRDAPDYFDIVKKPMDLSTIKNKINRYEYLDPTELLDDVRLMFQNCFQYNMPTTAVYLAGEKLSKYFEKRTRELRLDKLLETDRSPKKDNSPTSRRQVNKH</sequence>
<feature type="compositionally biased region" description="Basic and acidic residues" evidence="8">
    <location>
        <begin position="1267"/>
        <end position="1278"/>
    </location>
</feature>
<evidence type="ECO:0008006" key="13">
    <source>
        <dbReference type="Google" id="ProtNLM"/>
    </source>
</evidence>